<accession>A0A8I0N2D1</accession>
<proteinExistence type="predicted"/>
<keyword evidence="1" id="KW-1133">Transmembrane helix</keyword>
<evidence type="ECO:0000256" key="1">
    <source>
        <dbReference type="SAM" id="Phobius"/>
    </source>
</evidence>
<feature type="transmembrane region" description="Helical" evidence="1">
    <location>
        <begin position="34"/>
        <end position="56"/>
    </location>
</feature>
<dbReference type="AlphaFoldDB" id="A0A8I0N2D1"/>
<evidence type="ECO:0000313" key="2">
    <source>
        <dbReference type="EMBL" id="MBE0559614.1"/>
    </source>
</evidence>
<name>A0A8I0N2D1_BRUAN</name>
<keyword evidence="1" id="KW-0812">Transmembrane</keyword>
<evidence type="ECO:0000313" key="3">
    <source>
        <dbReference type="Proteomes" id="UP000642265"/>
    </source>
</evidence>
<gene>
    <name evidence="2" type="ORF">IH622_02100</name>
</gene>
<dbReference type="EMBL" id="JACZKO010000004">
    <property type="protein sequence ID" value="MBE0559614.1"/>
    <property type="molecule type" value="Genomic_DNA"/>
</dbReference>
<organism evidence="2 3">
    <name type="scientific">Brucella anthropi</name>
    <name type="common">Ochrobactrum anthropi</name>
    <dbReference type="NCBI Taxonomy" id="529"/>
    <lineage>
        <taxon>Bacteria</taxon>
        <taxon>Pseudomonadati</taxon>
        <taxon>Pseudomonadota</taxon>
        <taxon>Alphaproteobacteria</taxon>
        <taxon>Hyphomicrobiales</taxon>
        <taxon>Brucellaceae</taxon>
        <taxon>Brucella/Ochrobactrum group</taxon>
        <taxon>Brucella</taxon>
    </lineage>
</organism>
<sequence length="91" mass="10244">MPPGMHPFQILSSLYSFFHDSGLEWRLAAQFLPFPFFIFASALLIMPSISAVALACMPSAWLSNMMGARGPERNDKWLDRVLAELAQDKKI</sequence>
<keyword evidence="1" id="KW-0472">Membrane</keyword>
<reference evidence="2" key="1">
    <citation type="submission" date="2020-09" db="EMBL/GenBank/DDBJ databases">
        <authorList>
            <person name="Dalcin Martins P."/>
        </authorList>
    </citation>
    <scope>NUCLEOTIDE SEQUENCE</scope>
    <source>
        <strain evidence="2">MAG47</strain>
    </source>
</reference>
<protein>
    <submittedName>
        <fullName evidence="2">Uncharacterized protein</fullName>
    </submittedName>
</protein>
<comment type="caution">
    <text evidence="2">The sequence shown here is derived from an EMBL/GenBank/DDBJ whole genome shotgun (WGS) entry which is preliminary data.</text>
</comment>
<dbReference type="Proteomes" id="UP000642265">
    <property type="component" value="Unassembled WGS sequence"/>
</dbReference>
<reference evidence="2" key="2">
    <citation type="submission" date="2020-10" db="EMBL/GenBank/DDBJ databases">
        <title>Enrichment of novel Verrucomicrobia, Bacteroidetes and Krumholzibacteria in an oxygen-limited, methane- and iron-fed bioreactor inoculated with Bothnian Sea sediments.</title>
        <authorList>
            <person name="Martins P.D."/>
            <person name="de Jong A."/>
            <person name="Lenstra W.K."/>
            <person name="van Helmond N.A.G.M."/>
            <person name="Slomp C.P."/>
            <person name="Jetten M.S.M."/>
            <person name="Welte C.U."/>
            <person name="Rasigraf O."/>
        </authorList>
    </citation>
    <scope>NUCLEOTIDE SEQUENCE</scope>
    <source>
        <strain evidence="2">MAG47</strain>
    </source>
</reference>